<proteinExistence type="predicted"/>
<keyword evidence="2" id="KW-1185">Reference proteome</keyword>
<sequence length="85" mass="9561">ASDPLYIPSLDEGYRVLENSEEKDEGFDMLVLAIGDDLMFGHMIVHYILHIEVGQQSIKGFAWDNSAGMKLENSFGCGEMVFSWD</sequence>
<dbReference type="Proteomes" id="UP000823775">
    <property type="component" value="Unassembled WGS sequence"/>
</dbReference>
<name>A0ABS8X011_DATST</name>
<evidence type="ECO:0000313" key="2">
    <source>
        <dbReference type="Proteomes" id="UP000823775"/>
    </source>
</evidence>
<evidence type="ECO:0000313" key="1">
    <source>
        <dbReference type="EMBL" id="MCE3216788.1"/>
    </source>
</evidence>
<protein>
    <submittedName>
        <fullName evidence="1">Uncharacterized protein</fullName>
    </submittedName>
</protein>
<accession>A0ABS8X011</accession>
<reference evidence="1 2" key="1">
    <citation type="journal article" date="2021" name="BMC Genomics">
        <title>Datura genome reveals duplications of psychoactive alkaloid biosynthetic genes and high mutation rate following tissue culture.</title>
        <authorList>
            <person name="Rajewski A."/>
            <person name="Carter-House D."/>
            <person name="Stajich J."/>
            <person name="Litt A."/>
        </authorList>
    </citation>
    <scope>NUCLEOTIDE SEQUENCE [LARGE SCALE GENOMIC DNA]</scope>
    <source>
        <strain evidence="1">AR-01</strain>
    </source>
</reference>
<comment type="caution">
    <text evidence="1">The sequence shown here is derived from an EMBL/GenBank/DDBJ whole genome shotgun (WGS) entry which is preliminary data.</text>
</comment>
<feature type="non-terminal residue" evidence="1">
    <location>
        <position position="1"/>
    </location>
</feature>
<dbReference type="EMBL" id="JACEIK010014158">
    <property type="protein sequence ID" value="MCE3216788.1"/>
    <property type="molecule type" value="Genomic_DNA"/>
</dbReference>
<organism evidence="1 2">
    <name type="scientific">Datura stramonium</name>
    <name type="common">Jimsonweed</name>
    <name type="synonym">Common thornapple</name>
    <dbReference type="NCBI Taxonomy" id="4076"/>
    <lineage>
        <taxon>Eukaryota</taxon>
        <taxon>Viridiplantae</taxon>
        <taxon>Streptophyta</taxon>
        <taxon>Embryophyta</taxon>
        <taxon>Tracheophyta</taxon>
        <taxon>Spermatophyta</taxon>
        <taxon>Magnoliopsida</taxon>
        <taxon>eudicotyledons</taxon>
        <taxon>Gunneridae</taxon>
        <taxon>Pentapetalae</taxon>
        <taxon>asterids</taxon>
        <taxon>lamiids</taxon>
        <taxon>Solanales</taxon>
        <taxon>Solanaceae</taxon>
        <taxon>Solanoideae</taxon>
        <taxon>Datureae</taxon>
        <taxon>Datura</taxon>
    </lineage>
</organism>
<gene>
    <name evidence="1" type="ORF">HAX54_008052</name>
</gene>